<accession>A0A9C9ELE6</accession>
<dbReference type="PANTHER" id="PTHR37397:SF1">
    <property type="entry name" value="LTD DOMAIN-CONTAINING PROTEIN"/>
    <property type="match status" value="1"/>
</dbReference>
<comment type="caution">
    <text evidence="2">The sequence shown here is derived from an EMBL/GenBank/DDBJ whole genome shotgun (WGS) entry which is preliminary data.</text>
</comment>
<dbReference type="NCBIfam" id="TIGR04183">
    <property type="entry name" value="Por_Secre_tail"/>
    <property type="match status" value="1"/>
</dbReference>
<proteinExistence type="predicted"/>
<feature type="signal peptide" evidence="1">
    <location>
        <begin position="1"/>
        <end position="18"/>
    </location>
</feature>
<dbReference type="SUPFAM" id="SSF49785">
    <property type="entry name" value="Galactose-binding domain-like"/>
    <property type="match status" value="1"/>
</dbReference>
<dbReference type="PANTHER" id="PTHR37397">
    <property type="entry name" value="SI:CH211-183D21.1"/>
    <property type="match status" value="1"/>
</dbReference>
<reference evidence="2" key="1">
    <citation type="journal article" date="2020" name="mSystems">
        <title>Genome- and Community-Level Interaction Insights into Carbon Utilization and Element Cycling Functions of Hydrothermarchaeota in Hydrothermal Sediment.</title>
        <authorList>
            <person name="Zhou Z."/>
            <person name="Liu Y."/>
            <person name="Xu W."/>
            <person name="Pan J."/>
            <person name="Luo Z.H."/>
            <person name="Li M."/>
        </authorList>
    </citation>
    <scope>NUCLEOTIDE SEQUENCE</scope>
    <source>
        <strain evidence="2">HyVt-388</strain>
    </source>
</reference>
<dbReference type="Proteomes" id="UP000885826">
    <property type="component" value="Unassembled WGS sequence"/>
</dbReference>
<organism evidence="2 3">
    <name type="scientific">candidate division WOR-3 bacterium</name>
    <dbReference type="NCBI Taxonomy" id="2052148"/>
    <lineage>
        <taxon>Bacteria</taxon>
        <taxon>Bacteria division WOR-3</taxon>
    </lineage>
</organism>
<evidence type="ECO:0000313" key="2">
    <source>
        <dbReference type="EMBL" id="HEC78135.1"/>
    </source>
</evidence>
<dbReference type="EMBL" id="DRIG01000035">
    <property type="protein sequence ID" value="HEC78135.1"/>
    <property type="molecule type" value="Genomic_DNA"/>
</dbReference>
<evidence type="ECO:0000313" key="3">
    <source>
        <dbReference type="Proteomes" id="UP000885826"/>
    </source>
</evidence>
<name>A0A9C9ELE6_UNCW3</name>
<dbReference type="InterPro" id="IPR026444">
    <property type="entry name" value="Secre_tail"/>
</dbReference>
<gene>
    <name evidence="2" type="ORF">ENI34_03210</name>
</gene>
<keyword evidence="1" id="KW-0732">Signal</keyword>
<dbReference type="Gene3D" id="2.60.120.260">
    <property type="entry name" value="Galactose-binding domain-like"/>
    <property type="match status" value="1"/>
</dbReference>
<protein>
    <submittedName>
        <fullName evidence="2">T9SS type A sorting domain-containing protein</fullName>
    </submittedName>
</protein>
<sequence length="511" mass="56366">MKTLVVLVFIFTCSFAQNLLQNPGFETWTSGMPDYWQKDDSIYIFQEDVIVHSGNLSVKDSLITQTQTSADFSQGYFAVQPNIQYNFSIWIYDNDPAGRVRQGIYWYPSGSSWGTDYSVDSTEWQQLIFTVTSPSDAESALVVIRAYDVATQWDGDAIFYIDDAVFEAPSTQPPVIIRTWHTPTNPDAGVLIDVYAYVTDDGTITADTLFYGVNGLSSPIAMSHTSVTGDTFKFQIPAQSQGDTIFYYLRFIDDDGLDAISDTHTFFVGEIGVYINEVLYDTEGGDSACYIELYGTGGLNLDGFSLVGVNGYNGSEYVDIDLSGCSIPADGFFVIGQDSTVSNHDLVTSDADLQNGPDNLELRFNSITIDALGYGTLDGWVFTGEWLPASDVPYNHCLGRYPDGYDTDDNSADFHDYTVYTPGEPNPPVGISEERSNICPPCRFTNPLSASITFISLVSEQRFYPITVYNILGQRVKKVSAPGARLALEPGVYFLKLNKTADGSIKIIVIE</sequence>
<dbReference type="InterPro" id="IPR008979">
    <property type="entry name" value="Galactose-bd-like_sf"/>
</dbReference>
<dbReference type="AlphaFoldDB" id="A0A9C9ELE6"/>
<feature type="chain" id="PRO_5038592864" evidence="1">
    <location>
        <begin position="19"/>
        <end position="511"/>
    </location>
</feature>
<evidence type="ECO:0000256" key="1">
    <source>
        <dbReference type="SAM" id="SignalP"/>
    </source>
</evidence>